<name>A0A5P9JRR8_9HYPH</name>
<dbReference type="EMBL" id="CP045423">
    <property type="protein sequence ID" value="QFU15063.1"/>
    <property type="molecule type" value="Genomic_DNA"/>
</dbReference>
<gene>
    <name evidence="2" type="ORF">GDR74_01875</name>
</gene>
<proteinExistence type="predicted"/>
<protein>
    <submittedName>
        <fullName evidence="2">Uncharacterized protein</fullName>
    </submittedName>
</protein>
<evidence type="ECO:0000313" key="2">
    <source>
        <dbReference type="EMBL" id="QFU15063.1"/>
    </source>
</evidence>
<dbReference type="KEGG" id="mico:GDR74_01875"/>
<feature type="chain" id="PRO_5024938617" evidence="1">
    <location>
        <begin position="21"/>
        <end position="177"/>
    </location>
</feature>
<evidence type="ECO:0000256" key="1">
    <source>
        <dbReference type="SAM" id="SignalP"/>
    </source>
</evidence>
<accession>A0A5P9JRR8</accession>
<sequence length="177" mass="18899">MLRQAVAAAAFALAVTFAGASGAAAQGLVPCAREHGFCRVPYPTRVVYGVPGREAVMDVAGRGIPCSNEVFGDPAPGIPKRCAYVARSYGGGFERPLPRPHRDWPGRRGEVQEIYETAAWRTCAGENGFCGFRGVRRVRYGAHGRYAEGVYRGGVGCNNGTFGDPVPGVRKHCQVLD</sequence>
<keyword evidence="3" id="KW-1185">Reference proteome</keyword>
<keyword evidence="1" id="KW-0732">Signal</keyword>
<evidence type="ECO:0000313" key="3">
    <source>
        <dbReference type="Proteomes" id="UP000325614"/>
    </source>
</evidence>
<reference evidence="2 3" key="1">
    <citation type="submission" date="2019-10" db="EMBL/GenBank/DDBJ databases">
        <title>Isolation, Identification of Microvirga thermotolerans HR1, a novel thermophilic bacterium and Comparative Genomics of the genus Microvirga.</title>
        <authorList>
            <person name="Li J."/>
            <person name="Zhang W."/>
            <person name="Lin M."/>
            <person name="Wang J."/>
        </authorList>
    </citation>
    <scope>NUCLEOTIDE SEQUENCE [LARGE SCALE GENOMIC DNA]</scope>
    <source>
        <strain evidence="2 3">HR1</strain>
    </source>
</reference>
<dbReference type="Proteomes" id="UP000325614">
    <property type="component" value="Chromosome"/>
</dbReference>
<dbReference type="AlphaFoldDB" id="A0A5P9JRR8"/>
<dbReference type="RefSeq" id="WP_152584713.1">
    <property type="nucleotide sequence ID" value="NZ_CP045423.1"/>
</dbReference>
<organism evidence="2 3">
    <name type="scientific">Microvirga thermotolerans</name>
    <dbReference type="NCBI Taxonomy" id="2651334"/>
    <lineage>
        <taxon>Bacteria</taxon>
        <taxon>Pseudomonadati</taxon>
        <taxon>Pseudomonadota</taxon>
        <taxon>Alphaproteobacteria</taxon>
        <taxon>Hyphomicrobiales</taxon>
        <taxon>Methylobacteriaceae</taxon>
        <taxon>Microvirga</taxon>
    </lineage>
</organism>
<feature type="signal peptide" evidence="1">
    <location>
        <begin position="1"/>
        <end position="20"/>
    </location>
</feature>